<dbReference type="EMBL" id="GG662809">
    <property type="protein sequence ID" value="EAR89830.3"/>
    <property type="molecule type" value="Genomic_DNA"/>
</dbReference>
<evidence type="ECO:0008006" key="4">
    <source>
        <dbReference type="Google" id="ProtNLM"/>
    </source>
</evidence>
<dbReference type="KEGG" id="tet:TTHERM_00633370"/>
<protein>
    <recommendedName>
        <fullName evidence="4">EF-hand domain-containing protein</fullName>
    </recommendedName>
</protein>
<name>Q22X16_TETTS</name>
<organism evidence="2 3">
    <name type="scientific">Tetrahymena thermophila (strain SB210)</name>
    <dbReference type="NCBI Taxonomy" id="312017"/>
    <lineage>
        <taxon>Eukaryota</taxon>
        <taxon>Sar</taxon>
        <taxon>Alveolata</taxon>
        <taxon>Ciliophora</taxon>
        <taxon>Intramacronucleata</taxon>
        <taxon>Oligohymenophorea</taxon>
        <taxon>Hymenostomatida</taxon>
        <taxon>Tetrahymenina</taxon>
        <taxon>Tetrahymenidae</taxon>
        <taxon>Tetrahymena</taxon>
    </lineage>
</organism>
<dbReference type="OrthoDB" id="311214at2759"/>
<feature type="coiled-coil region" evidence="1">
    <location>
        <begin position="251"/>
        <end position="312"/>
    </location>
</feature>
<dbReference type="GeneID" id="7826227"/>
<evidence type="ECO:0000313" key="3">
    <source>
        <dbReference type="Proteomes" id="UP000009168"/>
    </source>
</evidence>
<accession>Q22X16</accession>
<dbReference type="Proteomes" id="UP000009168">
    <property type="component" value="Unassembled WGS sequence"/>
</dbReference>
<gene>
    <name evidence="2" type="ORF">TTHERM_00633370</name>
</gene>
<keyword evidence="1" id="KW-0175">Coiled coil</keyword>
<dbReference type="eggNOG" id="ENOG502SJ1Y">
    <property type="taxonomic scope" value="Eukaryota"/>
</dbReference>
<keyword evidence="3" id="KW-1185">Reference proteome</keyword>
<sequence length="563" mass="65854">MVDTFSNNQSSMGLSKKFGTTTNYNLLSNIPRAVILQIKNDGNLFRQRAVKFSQELWKTMRKSDFTSNRQLGIKLIEQIYEKHKEDIIEQFQINSPNEFLNIFDSDNDGFLNEDEQILVFSTLKEKMQHTANSLLKIQEYSEFKLLMKELREIEILIAEYQDQLRQQIYNNELNLYQQIGEERLDDFYDSYYDEFGKLEEYKAQRRAELQLKQVEERNMLEDKLGKAVELVKIKPKKKLKEYQIQEKLVSLDERVEEALDFRKELKDLEAKEQERVEKLQIERAEKQRSNLQEKHKKERQQLEGKLQEAQFKLIIKMKKDFNTLSKKNHLHEHEIKRIQGLTSKGAMKDGLNQGELMRTKNKSRQQNNIIMESKKITSNFNSLQSSEDQNPLFRGRVTHGGGATTGAGTINPFQGVARSTVRGHSTSGGSQNQVGTMNTNVSLLNTNVVSPKHQFSSNQQYLQHIIKHGDIVNFYIKKKWGADLPVNHKQEPHNNGKAIPNHEKIERILMAKKKSKLDILPSLTDLYDEELNLRAFNETNRSEEEIKKEKLKKRQYINEMLSL</sequence>
<dbReference type="InParanoid" id="Q22X16"/>
<evidence type="ECO:0000256" key="1">
    <source>
        <dbReference type="SAM" id="Coils"/>
    </source>
</evidence>
<evidence type="ECO:0000313" key="2">
    <source>
        <dbReference type="EMBL" id="EAR89830.3"/>
    </source>
</evidence>
<reference evidence="3" key="1">
    <citation type="journal article" date="2006" name="PLoS Biol.">
        <title>Macronuclear genome sequence of the ciliate Tetrahymena thermophila, a model eukaryote.</title>
        <authorList>
            <person name="Eisen J.A."/>
            <person name="Coyne R.S."/>
            <person name="Wu M."/>
            <person name="Wu D."/>
            <person name="Thiagarajan M."/>
            <person name="Wortman J.R."/>
            <person name="Badger J.H."/>
            <person name="Ren Q."/>
            <person name="Amedeo P."/>
            <person name="Jones K.M."/>
            <person name="Tallon L.J."/>
            <person name="Delcher A.L."/>
            <person name="Salzberg S.L."/>
            <person name="Silva J.C."/>
            <person name="Haas B.J."/>
            <person name="Majoros W.H."/>
            <person name="Farzad M."/>
            <person name="Carlton J.M."/>
            <person name="Smith R.K. Jr."/>
            <person name="Garg J."/>
            <person name="Pearlman R.E."/>
            <person name="Karrer K.M."/>
            <person name="Sun L."/>
            <person name="Manning G."/>
            <person name="Elde N.C."/>
            <person name="Turkewitz A.P."/>
            <person name="Asai D.J."/>
            <person name="Wilkes D.E."/>
            <person name="Wang Y."/>
            <person name="Cai H."/>
            <person name="Collins K."/>
            <person name="Stewart B.A."/>
            <person name="Lee S.R."/>
            <person name="Wilamowska K."/>
            <person name="Weinberg Z."/>
            <person name="Ruzzo W.L."/>
            <person name="Wloga D."/>
            <person name="Gaertig J."/>
            <person name="Frankel J."/>
            <person name="Tsao C.-C."/>
            <person name="Gorovsky M.A."/>
            <person name="Keeling P.J."/>
            <person name="Waller R.F."/>
            <person name="Patron N.J."/>
            <person name="Cherry J.M."/>
            <person name="Stover N.A."/>
            <person name="Krieger C.J."/>
            <person name="del Toro C."/>
            <person name="Ryder H.F."/>
            <person name="Williamson S.C."/>
            <person name="Barbeau R.A."/>
            <person name="Hamilton E.P."/>
            <person name="Orias E."/>
        </authorList>
    </citation>
    <scope>NUCLEOTIDE SEQUENCE [LARGE SCALE GENOMIC DNA]</scope>
    <source>
        <strain evidence="3">SB210</strain>
    </source>
</reference>
<proteinExistence type="predicted"/>
<dbReference type="AlphaFoldDB" id="Q22X16"/>
<dbReference type="RefSeq" id="XP_001010075.3">
    <property type="nucleotide sequence ID" value="XM_001010075.3"/>
</dbReference>
<dbReference type="HOGENOM" id="CLU_523253_0_0_1"/>